<reference evidence="9 10" key="1">
    <citation type="submission" date="2014-04" db="EMBL/GenBank/DDBJ databases">
        <authorList>
            <consortium name="DOE Joint Genome Institute"/>
            <person name="Kuo A."/>
            <person name="Zuccaro A."/>
            <person name="Kohler A."/>
            <person name="Nagy L.G."/>
            <person name="Floudas D."/>
            <person name="Copeland A."/>
            <person name="Barry K.W."/>
            <person name="Cichocki N."/>
            <person name="Veneault-Fourrey C."/>
            <person name="LaButti K."/>
            <person name="Lindquist E.A."/>
            <person name="Lipzen A."/>
            <person name="Lundell T."/>
            <person name="Morin E."/>
            <person name="Murat C."/>
            <person name="Sun H."/>
            <person name="Tunlid A."/>
            <person name="Henrissat B."/>
            <person name="Grigoriev I.V."/>
            <person name="Hibbett D.S."/>
            <person name="Martin F."/>
            <person name="Nordberg H.P."/>
            <person name="Cantor M.N."/>
            <person name="Hua S.X."/>
        </authorList>
    </citation>
    <scope>NUCLEOTIDE SEQUENCE [LARGE SCALE GENOMIC DNA]</scope>
    <source>
        <strain evidence="9 10">MAFF 305830</strain>
    </source>
</reference>
<comment type="catalytic activity">
    <reaction evidence="1">
        <text>7,8-dihydroneopterin = 6-hydroxymethyl-7,8-dihydropterin + glycolaldehyde</text>
        <dbReference type="Rhea" id="RHEA:10540"/>
        <dbReference type="ChEBI" id="CHEBI:17001"/>
        <dbReference type="ChEBI" id="CHEBI:17071"/>
        <dbReference type="ChEBI" id="CHEBI:44841"/>
        <dbReference type="EC" id="4.1.2.25"/>
    </reaction>
</comment>
<evidence type="ECO:0000256" key="1">
    <source>
        <dbReference type="ARBA" id="ARBA00001353"/>
    </source>
</evidence>
<name>A0A0C3BFL8_SERVB</name>
<dbReference type="PANTHER" id="PTHR42844:SF1">
    <property type="entry name" value="DIHYDRONEOPTERIN ALDOLASE 1-RELATED"/>
    <property type="match status" value="1"/>
</dbReference>
<proteinExistence type="inferred from homology"/>
<dbReference type="PANTHER" id="PTHR42844">
    <property type="entry name" value="DIHYDRONEOPTERIN ALDOLASE 1-RELATED"/>
    <property type="match status" value="1"/>
</dbReference>
<dbReference type="InterPro" id="IPR006157">
    <property type="entry name" value="FolB_dom"/>
</dbReference>
<dbReference type="GO" id="GO:0046656">
    <property type="term" value="P:folic acid biosynthetic process"/>
    <property type="evidence" value="ECO:0007669"/>
    <property type="project" value="UniProtKB-KW"/>
</dbReference>
<dbReference type="OrthoDB" id="5425486at2759"/>
<evidence type="ECO:0000256" key="3">
    <source>
        <dbReference type="ARBA" id="ARBA00005708"/>
    </source>
</evidence>
<dbReference type="Gene3D" id="3.30.1130.10">
    <property type="match status" value="2"/>
</dbReference>
<keyword evidence="10" id="KW-1185">Reference proteome</keyword>
<gene>
    <name evidence="9" type="ORF">M408DRAFT_21768</name>
</gene>
<dbReference type="AlphaFoldDB" id="A0A0C3BFL8"/>
<evidence type="ECO:0000256" key="5">
    <source>
        <dbReference type="ARBA" id="ARBA00022909"/>
    </source>
</evidence>
<keyword evidence="6" id="KW-0456">Lyase</keyword>
<comment type="similarity">
    <text evidence="3">Belongs to the DHNA family.</text>
</comment>
<keyword evidence="5" id="KW-0289">Folate biosynthesis</keyword>
<evidence type="ECO:0000256" key="6">
    <source>
        <dbReference type="ARBA" id="ARBA00023239"/>
    </source>
</evidence>
<evidence type="ECO:0000256" key="4">
    <source>
        <dbReference type="ARBA" id="ARBA00013043"/>
    </source>
</evidence>
<dbReference type="EMBL" id="KN824283">
    <property type="protein sequence ID" value="KIM30964.1"/>
    <property type="molecule type" value="Genomic_DNA"/>
</dbReference>
<dbReference type="EC" id="4.1.2.25" evidence="4"/>
<dbReference type="GO" id="GO:0004150">
    <property type="term" value="F:dihydroneopterin aldolase activity"/>
    <property type="evidence" value="ECO:0007669"/>
    <property type="project" value="UniProtKB-EC"/>
</dbReference>
<sequence>MQWPPATPERDLVHVENLRVEANIGPDCWGRSRAQPLLISVTLEADVRQAAANDDLTNSTNYGTLAKEILAVFKSAPERKYEGMEELAEAVAGLAVVKLTDESYHVHVIAKAPKLLLHDAVLSLEIDRSSDVSVQWGQQWKWSISDWKVPLLIGMNPPERKAKQIVIIDLCLFVLTSKDATQEPFSASKHVDLLLEYINATAFLTLEKFTTEVIYAAMRNHAGICTGIAKVSKPSAILGADASAVQVRRNRPPEL</sequence>
<dbReference type="InterPro" id="IPR006156">
    <property type="entry name" value="Dihydroneopterin_aldolase"/>
</dbReference>
<organism evidence="9 10">
    <name type="scientific">Serendipita vermifera MAFF 305830</name>
    <dbReference type="NCBI Taxonomy" id="933852"/>
    <lineage>
        <taxon>Eukaryota</taxon>
        <taxon>Fungi</taxon>
        <taxon>Dikarya</taxon>
        <taxon>Basidiomycota</taxon>
        <taxon>Agaricomycotina</taxon>
        <taxon>Agaricomycetes</taxon>
        <taxon>Sebacinales</taxon>
        <taxon>Serendipitaceae</taxon>
        <taxon>Serendipita</taxon>
    </lineage>
</organism>
<evidence type="ECO:0000256" key="7">
    <source>
        <dbReference type="ARBA" id="ARBA00032903"/>
    </source>
</evidence>
<dbReference type="HOGENOM" id="CLU_062068_2_0_1"/>
<dbReference type="SMART" id="SM00905">
    <property type="entry name" value="FolB"/>
    <property type="match status" value="2"/>
</dbReference>
<dbReference type="GO" id="GO:0005737">
    <property type="term" value="C:cytoplasm"/>
    <property type="evidence" value="ECO:0007669"/>
    <property type="project" value="TreeGrafter"/>
</dbReference>
<feature type="domain" description="Dihydroneopterin aldolase/epimerase" evidence="8">
    <location>
        <begin position="13"/>
        <end position="128"/>
    </location>
</feature>
<evidence type="ECO:0000313" key="9">
    <source>
        <dbReference type="EMBL" id="KIM30964.1"/>
    </source>
</evidence>
<dbReference type="Proteomes" id="UP000054097">
    <property type="component" value="Unassembled WGS sequence"/>
</dbReference>
<accession>A0A0C3BFL8</accession>
<evidence type="ECO:0000259" key="8">
    <source>
        <dbReference type="SMART" id="SM00905"/>
    </source>
</evidence>
<protein>
    <recommendedName>
        <fullName evidence="4">dihydroneopterin aldolase</fullName>
        <ecNumber evidence="4">4.1.2.25</ecNumber>
    </recommendedName>
    <alternativeName>
        <fullName evidence="7">7,8-dihydroneopterin aldolase</fullName>
    </alternativeName>
</protein>
<dbReference type="NCBIfam" id="TIGR00526">
    <property type="entry name" value="folB_dom"/>
    <property type="match status" value="1"/>
</dbReference>
<dbReference type="InterPro" id="IPR043133">
    <property type="entry name" value="GTP-CH-I_C/QueF"/>
</dbReference>
<dbReference type="STRING" id="933852.A0A0C3BFL8"/>
<dbReference type="SUPFAM" id="SSF55620">
    <property type="entry name" value="Tetrahydrobiopterin biosynthesis enzymes-like"/>
    <property type="match status" value="2"/>
</dbReference>
<evidence type="ECO:0000256" key="2">
    <source>
        <dbReference type="ARBA" id="ARBA00005013"/>
    </source>
</evidence>
<feature type="domain" description="Dihydroneopterin aldolase/epimerase" evidence="8">
    <location>
        <begin position="142"/>
        <end position="249"/>
    </location>
</feature>
<comment type="pathway">
    <text evidence="2">Cofactor biosynthesis; tetrahydrofolate biosynthesis; 2-amino-4-hydroxy-6-hydroxymethyl-7,8-dihydropteridine diphosphate from 7,8-dihydroneopterin triphosphate: step 3/4.</text>
</comment>
<evidence type="ECO:0000313" key="10">
    <source>
        <dbReference type="Proteomes" id="UP000054097"/>
    </source>
</evidence>
<reference evidence="10" key="2">
    <citation type="submission" date="2015-01" db="EMBL/GenBank/DDBJ databases">
        <title>Evolutionary Origins and Diversification of the Mycorrhizal Mutualists.</title>
        <authorList>
            <consortium name="DOE Joint Genome Institute"/>
            <consortium name="Mycorrhizal Genomics Consortium"/>
            <person name="Kohler A."/>
            <person name="Kuo A."/>
            <person name="Nagy L.G."/>
            <person name="Floudas D."/>
            <person name="Copeland A."/>
            <person name="Barry K.W."/>
            <person name="Cichocki N."/>
            <person name="Veneault-Fourrey C."/>
            <person name="LaButti K."/>
            <person name="Lindquist E.A."/>
            <person name="Lipzen A."/>
            <person name="Lundell T."/>
            <person name="Morin E."/>
            <person name="Murat C."/>
            <person name="Riley R."/>
            <person name="Ohm R."/>
            <person name="Sun H."/>
            <person name="Tunlid A."/>
            <person name="Henrissat B."/>
            <person name="Grigoriev I.V."/>
            <person name="Hibbett D.S."/>
            <person name="Martin F."/>
        </authorList>
    </citation>
    <scope>NUCLEOTIDE SEQUENCE [LARGE SCALE GENOMIC DNA]</scope>
    <source>
        <strain evidence="10">MAFF 305830</strain>
    </source>
</reference>
<dbReference type="Pfam" id="PF02152">
    <property type="entry name" value="FolB"/>
    <property type="match status" value="2"/>
</dbReference>